<gene>
    <name evidence="1" type="ORF">GCM10022403_043410</name>
</gene>
<protein>
    <recommendedName>
        <fullName evidence="3">Lipoprotein</fullName>
    </recommendedName>
</protein>
<comment type="caution">
    <text evidence="1">The sequence shown here is derived from an EMBL/GenBank/DDBJ whole genome shotgun (WGS) entry which is preliminary data.</text>
</comment>
<proteinExistence type="predicted"/>
<dbReference type="Proteomes" id="UP001501009">
    <property type="component" value="Unassembled WGS sequence"/>
</dbReference>
<sequence>MSGGNHHRSPRGETRMALRRFALHASLTACLLACLAGCGGTVGGIHAEGPAPSRIPWSGPVYVLDWKSLAWQHPDVLDLTSRTVLYGVAWHDWGRPRATGTGEVVDFACVSGCAHHDYKSYSVSIVFSGLVKRQYAAYYSRASVTPVRRPAPGWAEDTSGVRLHVPKP</sequence>
<accession>A0ABP7HZE2</accession>
<keyword evidence="2" id="KW-1185">Reference proteome</keyword>
<reference evidence="2" key="1">
    <citation type="journal article" date="2019" name="Int. J. Syst. Evol. Microbiol.">
        <title>The Global Catalogue of Microorganisms (GCM) 10K type strain sequencing project: providing services to taxonomists for standard genome sequencing and annotation.</title>
        <authorList>
            <consortium name="The Broad Institute Genomics Platform"/>
            <consortium name="The Broad Institute Genome Sequencing Center for Infectious Disease"/>
            <person name="Wu L."/>
            <person name="Ma J."/>
        </authorList>
    </citation>
    <scope>NUCLEOTIDE SEQUENCE [LARGE SCALE GENOMIC DNA]</scope>
    <source>
        <strain evidence="2">JCM 17138</strain>
    </source>
</reference>
<dbReference type="EMBL" id="BAABDE010000018">
    <property type="protein sequence ID" value="GAA3804814.1"/>
    <property type="molecule type" value="Genomic_DNA"/>
</dbReference>
<evidence type="ECO:0000313" key="1">
    <source>
        <dbReference type="EMBL" id="GAA3804814.1"/>
    </source>
</evidence>
<name>A0ABP7HZE2_9ACTN</name>
<organism evidence="1 2">
    <name type="scientific">Streptomyces coacervatus</name>
    <dbReference type="NCBI Taxonomy" id="647381"/>
    <lineage>
        <taxon>Bacteria</taxon>
        <taxon>Bacillati</taxon>
        <taxon>Actinomycetota</taxon>
        <taxon>Actinomycetes</taxon>
        <taxon>Kitasatosporales</taxon>
        <taxon>Streptomycetaceae</taxon>
        <taxon>Streptomyces</taxon>
    </lineage>
</organism>
<evidence type="ECO:0008006" key="3">
    <source>
        <dbReference type="Google" id="ProtNLM"/>
    </source>
</evidence>
<evidence type="ECO:0000313" key="2">
    <source>
        <dbReference type="Proteomes" id="UP001501009"/>
    </source>
</evidence>